<dbReference type="EMBL" id="LRVM01000004">
    <property type="protein sequence ID" value="KXL53114.1"/>
    <property type="molecule type" value="Genomic_DNA"/>
</dbReference>
<accession>A0A136WF49</accession>
<dbReference type="RefSeq" id="WP_066087271.1">
    <property type="nucleotide sequence ID" value="NZ_LRVM01000004.1"/>
</dbReference>
<dbReference type="STRING" id="36847.CLNEO_16570"/>
<dbReference type="AlphaFoldDB" id="A0A136WF49"/>
<evidence type="ECO:0000313" key="1">
    <source>
        <dbReference type="EMBL" id="KXL53114.1"/>
    </source>
</evidence>
<name>A0A136WF49_9FIRM</name>
<protein>
    <recommendedName>
        <fullName evidence="3">SipL SPOCS domain-containing protein</fullName>
    </recommendedName>
</protein>
<comment type="caution">
    <text evidence="1">The sequence shown here is derived from an EMBL/GenBank/DDBJ whole genome shotgun (WGS) entry which is preliminary data.</text>
</comment>
<reference evidence="1 2" key="1">
    <citation type="submission" date="2016-01" db="EMBL/GenBank/DDBJ databases">
        <title>Genome sequence of Clostridium neopropionicum X4, DSM-3847.</title>
        <authorList>
            <person name="Poehlein A."/>
            <person name="Beck M.H."/>
            <person name="Bengelsdorf F.R."/>
            <person name="Daniel R."/>
            <person name="Duerre P."/>
        </authorList>
    </citation>
    <scope>NUCLEOTIDE SEQUENCE [LARGE SCALE GENOMIC DNA]</scope>
    <source>
        <strain evidence="1 2">DSM-3847</strain>
    </source>
</reference>
<proteinExistence type="predicted"/>
<evidence type="ECO:0008006" key="3">
    <source>
        <dbReference type="Google" id="ProtNLM"/>
    </source>
</evidence>
<keyword evidence="2" id="KW-1185">Reference proteome</keyword>
<evidence type="ECO:0000313" key="2">
    <source>
        <dbReference type="Proteomes" id="UP000070539"/>
    </source>
</evidence>
<sequence>MQIEKIYTTKVWADEIFYNSQTIADVTFTAPAGTVFAAGATILGTATVAVVSTEPHVDLITGTVTADVEFMVQEELTAQVGAAPDPLVDFPLEYAFRFSETLSFQKLTFPPGTTDTNLQIQVFRFTGTVTIDDIVMEEDASEGSFTNIVNTMTKLKVTEDIQAFVTLGSQPYVQTSDVVVPD</sequence>
<organism evidence="1 2">
    <name type="scientific">Anaerotignum neopropionicum</name>
    <dbReference type="NCBI Taxonomy" id="36847"/>
    <lineage>
        <taxon>Bacteria</taxon>
        <taxon>Bacillati</taxon>
        <taxon>Bacillota</taxon>
        <taxon>Clostridia</taxon>
        <taxon>Lachnospirales</taxon>
        <taxon>Anaerotignaceae</taxon>
        <taxon>Anaerotignum</taxon>
    </lineage>
</organism>
<gene>
    <name evidence="1" type="ORF">CLNEO_16570</name>
</gene>
<dbReference type="PATRIC" id="fig|36847.3.peg.1932"/>
<dbReference type="Proteomes" id="UP000070539">
    <property type="component" value="Unassembled WGS sequence"/>
</dbReference>